<evidence type="ECO:0000256" key="10">
    <source>
        <dbReference type="SAM" id="Phobius"/>
    </source>
</evidence>
<keyword evidence="4" id="KW-0997">Cell inner membrane</keyword>
<dbReference type="CDD" id="cd06582">
    <property type="entry name" value="TM_PBP1_LivH_like"/>
    <property type="match status" value="1"/>
</dbReference>
<evidence type="ECO:0000256" key="3">
    <source>
        <dbReference type="ARBA" id="ARBA00022475"/>
    </source>
</evidence>
<evidence type="ECO:0000256" key="2">
    <source>
        <dbReference type="ARBA" id="ARBA00022448"/>
    </source>
</evidence>
<feature type="transmembrane region" description="Helical" evidence="10">
    <location>
        <begin position="278"/>
        <end position="300"/>
    </location>
</feature>
<evidence type="ECO:0000256" key="8">
    <source>
        <dbReference type="ARBA" id="ARBA00023136"/>
    </source>
</evidence>
<gene>
    <name evidence="11" type="ORF">J8C06_11860</name>
</gene>
<keyword evidence="8 10" id="KW-0472">Membrane</keyword>
<dbReference type="InterPro" id="IPR001851">
    <property type="entry name" value="ABC_transp_permease"/>
</dbReference>
<evidence type="ECO:0000256" key="5">
    <source>
        <dbReference type="ARBA" id="ARBA00022692"/>
    </source>
</evidence>
<evidence type="ECO:0000256" key="6">
    <source>
        <dbReference type="ARBA" id="ARBA00022970"/>
    </source>
</evidence>
<organism evidence="11 12">
    <name type="scientific">Chloracidobacterium validum</name>
    <dbReference type="NCBI Taxonomy" id="2821543"/>
    <lineage>
        <taxon>Bacteria</taxon>
        <taxon>Pseudomonadati</taxon>
        <taxon>Acidobacteriota</taxon>
        <taxon>Terriglobia</taxon>
        <taxon>Terriglobales</taxon>
        <taxon>Acidobacteriaceae</taxon>
        <taxon>Chloracidobacterium</taxon>
    </lineage>
</organism>
<keyword evidence="7 10" id="KW-1133">Transmembrane helix</keyword>
<protein>
    <submittedName>
        <fullName evidence="11">Branched-chain amino acid ABC transporter permease</fullName>
    </submittedName>
</protein>
<dbReference type="EMBL" id="CP072649">
    <property type="protein sequence ID" value="QUW04481.1"/>
    <property type="molecule type" value="Genomic_DNA"/>
</dbReference>
<feature type="transmembrane region" description="Helical" evidence="10">
    <location>
        <begin position="12"/>
        <end position="35"/>
    </location>
</feature>
<keyword evidence="2" id="KW-0813">Transport</keyword>
<evidence type="ECO:0000256" key="9">
    <source>
        <dbReference type="ARBA" id="ARBA00037998"/>
    </source>
</evidence>
<dbReference type="PANTHER" id="PTHR11795">
    <property type="entry name" value="BRANCHED-CHAIN AMINO ACID TRANSPORT SYSTEM PERMEASE PROTEIN LIVH"/>
    <property type="match status" value="1"/>
</dbReference>
<name>A0ABX8BC23_9BACT</name>
<evidence type="ECO:0000256" key="7">
    <source>
        <dbReference type="ARBA" id="ARBA00022989"/>
    </source>
</evidence>
<comment type="subcellular location">
    <subcellularLocation>
        <location evidence="1">Cell membrane</location>
        <topology evidence="1">Multi-pass membrane protein</topology>
    </subcellularLocation>
</comment>
<evidence type="ECO:0000313" key="11">
    <source>
        <dbReference type="EMBL" id="QUW04481.1"/>
    </source>
</evidence>
<comment type="similarity">
    <text evidence="9">Belongs to the binding-protein-dependent transport system permease family. LivHM subfamily.</text>
</comment>
<keyword evidence="6" id="KW-0029">Amino-acid transport</keyword>
<feature type="transmembrane region" description="Helical" evidence="10">
    <location>
        <begin position="65"/>
        <end position="87"/>
    </location>
</feature>
<evidence type="ECO:0000256" key="1">
    <source>
        <dbReference type="ARBA" id="ARBA00004651"/>
    </source>
</evidence>
<sequence>METLIQQLINGLALGGIYALIALGYTMVYGVLRLINFAHGDVYMLGTFAGYYVALRFGFSEANPSFIRAAGLLLAAMATCAVVGLAIERLAYRPVRRASRLTALITAIGVSLFLENLGQIVFGANPKFFPQVLPARQFQVYGAATVTTPDLMILGASLLLTIGLHQLVHRSAFGRAMRAVAHDLDTAKLMGIDTDRIIALTFALGSALAAAAGVLVALRYPKFDPLIGVTTGLKAFIAAVLGGIGNVTGAVLGGIIIGLAETLATGYLPAALNPYKDAVAFAILVTVLLARPTGILGTTAPEKV</sequence>
<feature type="transmembrane region" description="Helical" evidence="10">
    <location>
        <begin position="99"/>
        <end position="122"/>
    </location>
</feature>
<dbReference type="InterPro" id="IPR052157">
    <property type="entry name" value="BCAA_transport_permease"/>
</dbReference>
<accession>A0ABX8BC23</accession>
<dbReference type="RefSeq" id="WP_211430370.1">
    <property type="nucleotide sequence ID" value="NZ_CP072649.1"/>
</dbReference>
<dbReference type="Pfam" id="PF02653">
    <property type="entry name" value="BPD_transp_2"/>
    <property type="match status" value="1"/>
</dbReference>
<reference evidence="11 12" key="1">
    <citation type="submission" date="2021-03" db="EMBL/GenBank/DDBJ databases">
        <title>Genomic and phenotypic characterization of Chloracidobacterium isolates provides evidence for multiple species.</title>
        <authorList>
            <person name="Saini M.K."/>
            <person name="Costas A.M.G."/>
            <person name="Tank M."/>
            <person name="Bryant D.A."/>
        </authorList>
    </citation>
    <scope>NUCLEOTIDE SEQUENCE [LARGE SCALE GENOMIC DNA]</scope>
    <source>
        <strain evidence="11 12">BV2-C</strain>
    </source>
</reference>
<keyword evidence="5 10" id="KW-0812">Transmembrane</keyword>
<evidence type="ECO:0000256" key="4">
    <source>
        <dbReference type="ARBA" id="ARBA00022519"/>
    </source>
</evidence>
<evidence type="ECO:0000313" key="12">
    <source>
        <dbReference type="Proteomes" id="UP000676506"/>
    </source>
</evidence>
<proteinExistence type="inferred from homology"/>
<feature type="transmembrane region" description="Helical" evidence="10">
    <location>
        <begin position="197"/>
        <end position="220"/>
    </location>
</feature>
<keyword evidence="12" id="KW-1185">Reference proteome</keyword>
<dbReference type="Proteomes" id="UP000676506">
    <property type="component" value="Chromosome 2"/>
</dbReference>
<dbReference type="PANTHER" id="PTHR11795:SF371">
    <property type="entry name" value="HIGH-AFFINITY BRANCHED-CHAIN AMINO ACID TRANSPORT SYSTEM PERMEASE PROTEIN LIVH"/>
    <property type="match status" value="1"/>
</dbReference>
<keyword evidence="3" id="KW-1003">Cell membrane</keyword>